<evidence type="ECO:0000313" key="4">
    <source>
        <dbReference type="Proteomes" id="UP001219525"/>
    </source>
</evidence>
<evidence type="ECO:0000256" key="1">
    <source>
        <dbReference type="SAM" id="MobiDB-lite"/>
    </source>
</evidence>
<evidence type="ECO:0000256" key="2">
    <source>
        <dbReference type="SAM" id="Phobius"/>
    </source>
</evidence>
<dbReference type="AlphaFoldDB" id="A0AAD6YI16"/>
<evidence type="ECO:0000313" key="3">
    <source>
        <dbReference type="EMBL" id="KAJ7221396.1"/>
    </source>
</evidence>
<comment type="caution">
    <text evidence="3">The sequence shown here is derived from an EMBL/GenBank/DDBJ whole genome shotgun (WGS) entry which is preliminary data.</text>
</comment>
<dbReference type="EMBL" id="JARJCW010000008">
    <property type="protein sequence ID" value="KAJ7221396.1"/>
    <property type="molecule type" value="Genomic_DNA"/>
</dbReference>
<feature type="compositionally biased region" description="Polar residues" evidence="1">
    <location>
        <begin position="267"/>
        <end position="284"/>
    </location>
</feature>
<organism evidence="3 4">
    <name type="scientific">Mycena pura</name>
    <dbReference type="NCBI Taxonomy" id="153505"/>
    <lineage>
        <taxon>Eukaryota</taxon>
        <taxon>Fungi</taxon>
        <taxon>Dikarya</taxon>
        <taxon>Basidiomycota</taxon>
        <taxon>Agaricomycotina</taxon>
        <taxon>Agaricomycetes</taxon>
        <taxon>Agaricomycetidae</taxon>
        <taxon>Agaricales</taxon>
        <taxon>Marasmiineae</taxon>
        <taxon>Mycenaceae</taxon>
        <taxon>Mycena</taxon>
    </lineage>
</organism>
<keyword evidence="4" id="KW-1185">Reference proteome</keyword>
<feature type="transmembrane region" description="Helical" evidence="2">
    <location>
        <begin position="239"/>
        <end position="255"/>
    </location>
</feature>
<feature type="region of interest" description="Disordered" evidence="1">
    <location>
        <begin position="267"/>
        <end position="304"/>
    </location>
</feature>
<keyword evidence="2" id="KW-0812">Transmembrane</keyword>
<reference evidence="3" key="1">
    <citation type="submission" date="2023-03" db="EMBL/GenBank/DDBJ databases">
        <title>Massive genome expansion in bonnet fungi (Mycena s.s.) driven by repeated elements and novel gene families across ecological guilds.</title>
        <authorList>
            <consortium name="Lawrence Berkeley National Laboratory"/>
            <person name="Harder C.B."/>
            <person name="Miyauchi S."/>
            <person name="Viragh M."/>
            <person name="Kuo A."/>
            <person name="Thoen E."/>
            <person name="Andreopoulos B."/>
            <person name="Lu D."/>
            <person name="Skrede I."/>
            <person name="Drula E."/>
            <person name="Henrissat B."/>
            <person name="Morin E."/>
            <person name="Kohler A."/>
            <person name="Barry K."/>
            <person name="LaButti K."/>
            <person name="Morin E."/>
            <person name="Salamov A."/>
            <person name="Lipzen A."/>
            <person name="Mereny Z."/>
            <person name="Hegedus B."/>
            <person name="Baldrian P."/>
            <person name="Stursova M."/>
            <person name="Weitz H."/>
            <person name="Taylor A."/>
            <person name="Grigoriev I.V."/>
            <person name="Nagy L.G."/>
            <person name="Martin F."/>
            <person name="Kauserud H."/>
        </authorList>
    </citation>
    <scope>NUCLEOTIDE SEQUENCE</scope>
    <source>
        <strain evidence="3">9144</strain>
    </source>
</reference>
<feature type="transmembrane region" description="Helical" evidence="2">
    <location>
        <begin position="155"/>
        <end position="177"/>
    </location>
</feature>
<keyword evidence="2" id="KW-0472">Membrane</keyword>
<name>A0AAD6YI16_9AGAR</name>
<protein>
    <submittedName>
        <fullName evidence="3">Uncharacterized protein</fullName>
    </submittedName>
</protein>
<feature type="transmembrane region" description="Helical" evidence="2">
    <location>
        <begin position="198"/>
        <end position="219"/>
    </location>
</feature>
<feature type="transmembrane region" description="Helical" evidence="2">
    <location>
        <begin position="113"/>
        <end position="135"/>
    </location>
</feature>
<proteinExistence type="predicted"/>
<sequence>MHRVREFASHAASTATVYTVRSWLRTSVNPPRATSHAVPTVVRFLSTRGCEVAKWHVPYILLQLPTLAAEDVDPGVTLERLNIARTCLRRLMYFLSDIIVVWRAWVIWQENRIVHAFLALCIVATGITSLTLLVFEFNSTFHGIHYTRDAQNFLGTFGLLVTNFFATALIGYKLWYYRRNIKKYINRSNNSHTKIESILILLMESGGLYCVFWILLMIGDYGYYGPDFGFEWFQPNVSGLYPTIIIFMVSCELVISDEVLSYIGSFPSSSHTPSGQSRSCSLSRRGQAHWRSGARPLPGRRMIR</sequence>
<keyword evidence="2" id="KW-1133">Transmembrane helix</keyword>
<accession>A0AAD6YI16</accession>
<dbReference type="Proteomes" id="UP001219525">
    <property type="component" value="Unassembled WGS sequence"/>
</dbReference>
<gene>
    <name evidence="3" type="ORF">GGX14DRAFT_669599</name>
</gene>